<dbReference type="AlphaFoldDB" id="A0A812V6B3"/>
<proteinExistence type="predicted"/>
<sequence length="54" mass="5961">VPGFDFDGCENDSAVQSARYFLHQNGLASVHEVDKAGWRALHYAAMRGDPLVIQ</sequence>
<dbReference type="EMBL" id="CAJNIZ010041202">
    <property type="protein sequence ID" value="CAE7612085.1"/>
    <property type="molecule type" value="Genomic_DNA"/>
</dbReference>
<protein>
    <submittedName>
        <fullName evidence="1">ANKHD1 protein</fullName>
    </submittedName>
</protein>
<dbReference type="InterPro" id="IPR036770">
    <property type="entry name" value="Ankyrin_rpt-contain_sf"/>
</dbReference>
<reference evidence="1" key="1">
    <citation type="submission" date="2021-02" db="EMBL/GenBank/DDBJ databases">
        <authorList>
            <person name="Dougan E. K."/>
            <person name="Rhodes N."/>
            <person name="Thang M."/>
            <person name="Chan C."/>
        </authorList>
    </citation>
    <scope>NUCLEOTIDE SEQUENCE</scope>
</reference>
<gene>
    <name evidence="1" type="primary">ANKHD1</name>
    <name evidence="1" type="ORF">SPIL2461_LOCUS16128</name>
</gene>
<accession>A0A812V6B3</accession>
<dbReference type="SUPFAM" id="SSF48403">
    <property type="entry name" value="Ankyrin repeat"/>
    <property type="match status" value="1"/>
</dbReference>
<evidence type="ECO:0000313" key="2">
    <source>
        <dbReference type="Proteomes" id="UP000649617"/>
    </source>
</evidence>
<dbReference type="Proteomes" id="UP000649617">
    <property type="component" value="Unassembled WGS sequence"/>
</dbReference>
<evidence type="ECO:0000313" key="1">
    <source>
        <dbReference type="EMBL" id="CAE7612085.1"/>
    </source>
</evidence>
<name>A0A812V6B3_SYMPI</name>
<feature type="non-terminal residue" evidence="1">
    <location>
        <position position="54"/>
    </location>
</feature>
<feature type="non-terminal residue" evidence="1">
    <location>
        <position position="1"/>
    </location>
</feature>
<organism evidence="1 2">
    <name type="scientific">Symbiodinium pilosum</name>
    <name type="common">Dinoflagellate</name>
    <dbReference type="NCBI Taxonomy" id="2952"/>
    <lineage>
        <taxon>Eukaryota</taxon>
        <taxon>Sar</taxon>
        <taxon>Alveolata</taxon>
        <taxon>Dinophyceae</taxon>
        <taxon>Suessiales</taxon>
        <taxon>Symbiodiniaceae</taxon>
        <taxon>Symbiodinium</taxon>
    </lineage>
</organism>
<dbReference type="Pfam" id="PF13637">
    <property type="entry name" value="Ank_4"/>
    <property type="match status" value="1"/>
</dbReference>
<dbReference type="Gene3D" id="1.25.40.20">
    <property type="entry name" value="Ankyrin repeat-containing domain"/>
    <property type="match status" value="1"/>
</dbReference>
<keyword evidence="2" id="KW-1185">Reference proteome</keyword>
<comment type="caution">
    <text evidence="1">The sequence shown here is derived from an EMBL/GenBank/DDBJ whole genome shotgun (WGS) entry which is preliminary data.</text>
</comment>
<dbReference type="InterPro" id="IPR002110">
    <property type="entry name" value="Ankyrin_rpt"/>
</dbReference>